<dbReference type="STRING" id="1257118.L8H8Q8"/>
<organism evidence="10 11">
    <name type="scientific">Acanthamoeba castellanii (strain ATCC 30010 / Neff)</name>
    <dbReference type="NCBI Taxonomy" id="1257118"/>
    <lineage>
        <taxon>Eukaryota</taxon>
        <taxon>Amoebozoa</taxon>
        <taxon>Discosea</taxon>
        <taxon>Longamoebia</taxon>
        <taxon>Centramoebida</taxon>
        <taxon>Acanthamoebidae</taxon>
        <taxon>Acanthamoeba</taxon>
    </lineage>
</organism>
<evidence type="ECO:0000256" key="2">
    <source>
        <dbReference type="ARBA" id="ARBA00004687"/>
    </source>
</evidence>
<evidence type="ECO:0000256" key="9">
    <source>
        <dbReference type="SAM" id="Phobius"/>
    </source>
</evidence>
<proteinExistence type="predicted"/>
<dbReference type="Proteomes" id="UP000011083">
    <property type="component" value="Unassembled WGS sequence"/>
</dbReference>
<dbReference type="VEuPathDB" id="AmoebaDB:ACA1_046080"/>
<reference evidence="10 11" key="1">
    <citation type="journal article" date="2013" name="Genome Biol.">
        <title>Genome of Acanthamoeba castellanii highlights extensive lateral gene transfer and early evolution of tyrosine kinase signaling.</title>
        <authorList>
            <person name="Clarke M."/>
            <person name="Lohan A.J."/>
            <person name="Liu B."/>
            <person name="Lagkouvardos I."/>
            <person name="Roy S."/>
            <person name="Zafar N."/>
            <person name="Bertelli C."/>
            <person name="Schilde C."/>
            <person name="Kianianmomeni A."/>
            <person name="Burglin T.R."/>
            <person name="Frech C."/>
            <person name="Turcotte B."/>
            <person name="Kopec K.O."/>
            <person name="Synnott J.M."/>
            <person name="Choo C."/>
            <person name="Paponov I."/>
            <person name="Finkler A."/>
            <person name="Soon Heng Tan C."/>
            <person name="Hutchins A.P."/>
            <person name="Weinmeier T."/>
            <person name="Rattei T."/>
            <person name="Chu J.S."/>
            <person name="Gimenez G."/>
            <person name="Irimia M."/>
            <person name="Rigden D.J."/>
            <person name="Fitzpatrick D.A."/>
            <person name="Lorenzo-Morales J."/>
            <person name="Bateman A."/>
            <person name="Chiu C.H."/>
            <person name="Tang P."/>
            <person name="Hegemann P."/>
            <person name="Fromm H."/>
            <person name="Raoult D."/>
            <person name="Greub G."/>
            <person name="Miranda-Saavedra D."/>
            <person name="Chen N."/>
            <person name="Nash P."/>
            <person name="Ginger M.L."/>
            <person name="Horn M."/>
            <person name="Schaap P."/>
            <person name="Caler L."/>
            <person name="Loftus B."/>
        </authorList>
    </citation>
    <scope>NUCLEOTIDE SEQUENCE [LARGE SCALE GENOMIC DNA]</scope>
    <source>
        <strain evidence="10 11">Neff</strain>
    </source>
</reference>
<dbReference type="GeneID" id="14922826"/>
<evidence type="ECO:0000256" key="6">
    <source>
        <dbReference type="ARBA" id="ARBA00022989"/>
    </source>
</evidence>
<name>L8H8Q8_ACACF</name>
<sequence>MKKEHRGKRGEDGGAGVLAAGVSCVAAVGADACLPWLGTLLCDGATLEEATRPNLLVFICAHLLLSLPLLLKLRIRPATAALSVVGSSGLFYAVAVLFGAPLLSKGDQTLLWAILMAVLAVLPLAAAGFSLDSPLVWRGWLHNDPREVVAVLGALGAVLGAWVGAFPFLWIGTGPGNPSQSHPPTPPFGATPSATR</sequence>
<evidence type="ECO:0000256" key="7">
    <source>
        <dbReference type="ARBA" id="ARBA00023136"/>
    </source>
</evidence>
<dbReference type="GO" id="GO:0006506">
    <property type="term" value="P:GPI anchor biosynthetic process"/>
    <property type="evidence" value="ECO:0007669"/>
    <property type="project" value="UniProtKB-UniPathway"/>
</dbReference>
<dbReference type="RefSeq" id="XP_004347741.1">
    <property type="nucleotide sequence ID" value="XM_004347691.1"/>
</dbReference>
<feature type="transmembrane region" description="Helical" evidence="9">
    <location>
        <begin position="149"/>
        <end position="171"/>
    </location>
</feature>
<evidence type="ECO:0000256" key="3">
    <source>
        <dbReference type="ARBA" id="ARBA00022502"/>
    </source>
</evidence>
<dbReference type="EMBL" id="KB007894">
    <property type="protein sequence ID" value="ELR21909.1"/>
    <property type="molecule type" value="Genomic_DNA"/>
</dbReference>
<evidence type="ECO:0000256" key="5">
    <source>
        <dbReference type="ARBA" id="ARBA00022824"/>
    </source>
</evidence>
<feature type="transmembrane region" description="Helical" evidence="9">
    <location>
        <begin position="54"/>
        <end position="71"/>
    </location>
</feature>
<comment type="subcellular location">
    <subcellularLocation>
        <location evidence="1">Endoplasmic reticulum membrane</location>
        <topology evidence="1">Multi-pass membrane protein</topology>
    </subcellularLocation>
</comment>
<keyword evidence="6 9" id="KW-1133">Transmembrane helix</keyword>
<dbReference type="Pfam" id="PF06699">
    <property type="entry name" value="PIG-F"/>
    <property type="match status" value="1"/>
</dbReference>
<evidence type="ECO:0000256" key="4">
    <source>
        <dbReference type="ARBA" id="ARBA00022692"/>
    </source>
</evidence>
<feature type="transmembrane region" description="Helical" evidence="9">
    <location>
        <begin position="78"/>
        <end position="103"/>
    </location>
</feature>
<feature type="region of interest" description="Disordered" evidence="8">
    <location>
        <begin position="177"/>
        <end position="196"/>
    </location>
</feature>
<keyword evidence="3" id="KW-0337">GPI-anchor biosynthesis</keyword>
<keyword evidence="4 9" id="KW-0812">Transmembrane</keyword>
<accession>L8H8Q8</accession>
<keyword evidence="5" id="KW-0256">Endoplasmic reticulum</keyword>
<comment type="pathway">
    <text evidence="2">Glycolipid biosynthesis; glycosylphosphatidylinositol-anchor biosynthesis.</text>
</comment>
<dbReference type="KEGG" id="acan:ACA1_046080"/>
<dbReference type="GO" id="GO:0005789">
    <property type="term" value="C:endoplasmic reticulum membrane"/>
    <property type="evidence" value="ECO:0007669"/>
    <property type="project" value="UniProtKB-SubCell"/>
</dbReference>
<protein>
    <submittedName>
        <fullName evidence="10">Uncharacterized protein</fullName>
    </submittedName>
</protein>
<keyword evidence="7 9" id="KW-0472">Membrane</keyword>
<dbReference type="InterPro" id="IPR009580">
    <property type="entry name" value="GPI_biosynthesis_protein_Pig-F"/>
</dbReference>
<evidence type="ECO:0000313" key="10">
    <source>
        <dbReference type="EMBL" id="ELR21909.1"/>
    </source>
</evidence>
<gene>
    <name evidence="10" type="ORF">ACA1_046080</name>
</gene>
<dbReference type="AlphaFoldDB" id="L8H8Q8"/>
<dbReference type="PROSITE" id="PS51257">
    <property type="entry name" value="PROKAR_LIPOPROTEIN"/>
    <property type="match status" value="1"/>
</dbReference>
<keyword evidence="11" id="KW-1185">Reference proteome</keyword>
<evidence type="ECO:0000256" key="1">
    <source>
        <dbReference type="ARBA" id="ARBA00004477"/>
    </source>
</evidence>
<dbReference type="UniPathway" id="UPA00196"/>
<evidence type="ECO:0000256" key="8">
    <source>
        <dbReference type="SAM" id="MobiDB-lite"/>
    </source>
</evidence>
<evidence type="ECO:0000313" key="11">
    <source>
        <dbReference type="Proteomes" id="UP000011083"/>
    </source>
</evidence>
<feature type="transmembrane region" description="Helical" evidence="9">
    <location>
        <begin position="109"/>
        <end position="129"/>
    </location>
</feature>